<sequence length="171" mass="18947">MKSKTAEEHKKLSPKTIKCSVITLSDSKSKTEDGKKTDKSGHIIIAEIEKKYELSHYEIISDNENELLSTINMIKNNSDVIFTTGGTGISSRDITVETLQSIFEKELTGFGEIFRYETYKDLGSTAFLSRATGGIFEKTLIFAMPGSPNAVKLGLSLIIDELGHLTKHLKE</sequence>
<dbReference type="NCBIfam" id="TIGR00177">
    <property type="entry name" value="molyb_syn"/>
    <property type="match status" value="1"/>
</dbReference>
<dbReference type="RefSeq" id="WP_067089959.1">
    <property type="nucleotide sequence ID" value="NZ_LWMV01000105.1"/>
</dbReference>
<keyword evidence="3" id="KW-1185">Reference proteome</keyword>
<dbReference type="SMART" id="SM00852">
    <property type="entry name" value="MoCF_biosynth"/>
    <property type="match status" value="1"/>
</dbReference>
<dbReference type="SUPFAM" id="SSF53218">
    <property type="entry name" value="Molybdenum cofactor biosynthesis proteins"/>
    <property type="match status" value="1"/>
</dbReference>
<dbReference type="PANTHER" id="PTHR43232:SF2">
    <property type="entry name" value="MOLYBDENUM COFACTOR BIOSYNTHESIS PROTEIN B"/>
    <property type="match status" value="1"/>
</dbReference>
<dbReference type="OrthoDB" id="205337at2157"/>
<dbReference type="PANTHER" id="PTHR43232">
    <property type="entry name" value="MOLYBDENUM COFACTOR BIOSYNTHESIS PROTEIN B"/>
    <property type="match status" value="1"/>
</dbReference>
<feature type="domain" description="MoaB/Mog" evidence="1">
    <location>
        <begin position="20"/>
        <end position="165"/>
    </location>
</feature>
<organism evidence="2 3">
    <name type="scientific">Methanobrevibacter curvatus</name>
    <dbReference type="NCBI Taxonomy" id="49547"/>
    <lineage>
        <taxon>Archaea</taxon>
        <taxon>Methanobacteriati</taxon>
        <taxon>Methanobacteriota</taxon>
        <taxon>Methanomada group</taxon>
        <taxon>Methanobacteria</taxon>
        <taxon>Methanobacteriales</taxon>
        <taxon>Methanobacteriaceae</taxon>
        <taxon>Methanobrevibacter</taxon>
    </lineage>
</organism>
<dbReference type="GO" id="GO:0005829">
    <property type="term" value="C:cytosol"/>
    <property type="evidence" value="ECO:0007669"/>
    <property type="project" value="TreeGrafter"/>
</dbReference>
<reference evidence="2 3" key="1">
    <citation type="submission" date="2016-04" db="EMBL/GenBank/DDBJ databases">
        <title>Genome sequence of Methanobrevibacter curvatus DSM 11111.</title>
        <authorList>
            <person name="Poehlein A."/>
            <person name="Seedorf H."/>
            <person name="Daniel R."/>
        </authorList>
    </citation>
    <scope>NUCLEOTIDE SEQUENCE [LARGE SCALE GENOMIC DNA]</scope>
    <source>
        <strain evidence="2 3">DSM 11111</strain>
    </source>
</reference>
<dbReference type="Pfam" id="PF00994">
    <property type="entry name" value="MoCF_biosynth"/>
    <property type="match status" value="1"/>
</dbReference>
<dbReference type="Proteomes" id="UP000077245">
    <property type="component" value="Unassembled WGS sequence"/>
</dbReference>
<dbReference type="Gene3D" id="3.40.980.10">
    <property type="entry name" value="MoaB/Mog-like domain"/>
    <property type="match status" value="1"/>
</dbReference>
<dbReference type="InterPro" id="IPR001453">
    <property type="entry name" value="MoaB/Mog_dom"/>
</dbReference>
<dbReference type="GO" id="GO:0006777">
    <property type="term" value="P:Mo-molybdopterin cofactor biosynthetic process"/>
    <property type="evidence" value="ECO:0007669"/>
    <property type="project" value="InterPro"/>
</dbReference>
<evidence type="ECO:0000313" key="3">
    <source>
        <dbReference type="Proteomes" id="UP000077245"/>
    </source>
</evidence>
<gene>
    <name evidence="2" type="primary">moaB</name>
    <name evidence="2" type="ORF">MBCUR_05760</name>
</gene>
<dbReference type="InterPro" id="IPR012245">
    <property type="entry name" value="MoaB"/>
</dbReference>
<dbReference type="PATRIC" id="fig|49547.3.peg.602"/>
<dbReference type="EMBL" id="LWMV01000105">
    <property type="protein sequence ID" value="KZX14352.1"/>
    <property type="molecule type" value="Genomic_DNA"/>
</dbReference>
<dbReference type="STRING" id="49547.MBCUR_05760"/>
<dbReference type="CDD" id="cd00886">
    <property type="entry name" value="MogA_MoaB"/>
    <property type="match status" value="1"/>
</dbReference>
<dbReference type="InterPro" id="IPR036425">
    <property type="entry name" value="MoaB/Mog-like_dom_sf"/>
</dbReference>
<dbReference type="PIRSF" id="PIRSF006443">
    <property type="entry name" value="MoaB"/>
    <property type="match status" value="1"/>
</dbReference>
<comment type="caution">
    <text evidence="2">The sequence shown here is derived from an EMBL/GenBank/DDBJ whole genome shotgun (WGS) entry which is preliminary data.</text>
</comment>
<accession>A0A166CBZ5</accession>
<dbReference type="AlphaFoldDB" id="A0A166CBZ5"/>
<evidence type="ECO:0000259" key="1">
    <source>
        <dbReference type="SMART" id="SM00852"/>
    </source>
</evidence>
<evidence type="ECO:0000313" key="2">
    <source>
        <dbReference type="EMBL" id="KZX14352.1"/>
    </source>
</evidence>
<protein>
    <submittedName>
        <fullName evidence="2">Molybdenum cofactor biosynthesis protein B</fullName>
    </submittedName>
</protein>
<proteinExistence type="predicted"/>
<name>A0A166CBZ5_9EURY</name>